<dbReference type="STRING" id="474960.SAMN05216180_1026"/>
<gene>
    <name evidence="1" type="ORF">SAMN05216180_1026</name>
</gene>
<evidence type="ECO:0000313" key="1">
    <source>
        <dbReference type="EMBL" id="SEM64049.1"/>
    </source>
</evidence>
<dbReference type="InterPro" id="IPR046146">
    <property type="entry name" value="DUF6148"/>
</dbReference>
<protein>
    <submittedName>
        <fullName evidence="1">Uncharacterized protein</fullName>
    </submittedName>
</protein>
<proteinExistence type="predicted"/>
<dbReference type="OrthoDB" id="80936at2"/>
<dbReference type="RefSeq" id="WP_092752288.1">
    <property type="nucleotide sequence ID" value="NZ_FOCG01000001.1"/>
</dbReference>
<dbReference type="Pfam" id="PF19645">
    <property type="entry name" value="DUF6148"/>
    <property type="match status" value="1"/>
</dbReference>
<reference evidence="1 2" key="1">
    <citation type="submission" date="2016-10" db="EMBL/GenBank/DDBJ databases">
        <authorList>
            <person name="de Groot N.N."/>
        </authorList>
    </citation>
    <scope>NUCLEOTIDE SEQUENCE [LARGE SCALE GENOMIC DNA]</scope>
    <source>
        <strain evidence="1 2">CGMCC 1.5070</strain>
    </source>
</reference>
<organism evidence="1 2">
    <name type="scientific">Hydrogenoanaerobacterium saccharovorans</name>
    <dbReference type="NCBI Taxonomy" id="474960"/>
    <lineage>
        <taxon>Bacteria</taxon>
        <taxon>Bacillati</taxon>
        <taxon>Bacillota</taxon>
        <taxon>Clostridia</taxon>
        <taxon>Eubacteriales</taxon>
        <taxon>Oscillospiraceae</taxon>
        <taxon>Hydrogenoanaerobacterium</taxon>
    </lineage>
</organism>
<dbReference type="AlphaFoldDB" id="A0A1H8A2P1"/>
<keyword evidence="2" id="KW-1185">Reference proteome</keyword>
<accession>A0A1H8A2P1</accession>
<dbReference type="Proteomes" id="UP000199158">
    <property type="component" value="Unassembled WGS sequence"/>
</dbReference>
<evidence type="ECO:0000313" key="2">
    <source>
        <dbReference type="Proteomes" id="UP000199158"/>
    </source>
</evidence>
<sequence length="83" mass="9565">MAKAKRIETPLETARNHLNAWLNAELEVTTHQSYSIGSRSLTKANLAEIRQQIIFWSNAVARLENIKIRNGRNRVTRIVPRDL</sequence>
<name>A0A1H8A2P1_9FIRM</name>
<dbReference type="EMBL" id="FOCG01000001">
    <property type="protein sequence ID" value="SEM64049.1"/>
    <property type="molecule type" value="Genomic_DNA"/>
</dbReference>